<evidence type="ECO:0000313" key="2">
    <source>
        <dbReference type="EMBL" id="MAH63652.1"/>
    </source>
</evidence>
<feature type="transmembrane region" description="Helical" evidence="1">
    <location>
        <begin position="28"/>
        <end position="49"/>
    </location>
</feature>
<protein>
    <submittedName>
        <fullName evidence="2">Uncharacterized protein</fullName>
    </submittedName>
</protein>
<feature type="transmembrane region" description="Helical" evidence="1">
    <location>
        <begin position="155"/>
        <end position="175"/>
    </location>
</feature>
<gene>
    <name evidence="2" type="ORF">CMN54_09455</name>
</gene>
<keyword evidence="1" id="KW-0472">Membrane</keyword>
<accession>A0A2D6YKJ2</accession>
<proteinExistence type="predicted"/>
<keyword evidence="1" id="KW-0812">Transmembrane</keyword>
<reference evidence="3" key="1">
    <citation type="submission" date="2017-09" db="EMBL/GenBank/DDBJ databases">
        <title>The Reconstruction of 2,631 Draft Metagenome-Assembled Genomes from the Global Oceans.</title>
        <authorList>
            <person name="Tully B.J."/>
            <person name="Graham E.D."/>
            <person name="Heidelberg J.F."/>
        </authorList>
    </citation>
    <scope>NUCLEOTIDE SEQUENCE [LARGE SCALE GENOMIC DNA]</scope>
</reference>
<dbReference type="EMBL" id="NZEX01000104">
    <property type="protein sequence ID" value="MAH63652.1"/>
    <property type="molecule type" value="Genomic_DNA"/>
</dbReference>
<evidence type="ECO:0000256" key="1">
    <source>
        <dbReference type="SAM" id="Phobius"/>
    </source>
</evidence>
<name>A0A2D6YKJ2_9DELT</name>
<sequence>MDHEFSTRFSLGRILELPELLEIDPFGLWKLLLCVVAIFVSLFWAQIFLRGLIFRRYKIEYFVFLSVTIIWAYGFLTNAIWPDAKPVFALVVFGVFFYGLYKAWRWLTNRSNWKTLEEDMGPESLKRFAQPSTVGKSSHKNAVQGLIDMYGLKKAYYFFWGGSLACISLLLYGLLASM</sequence>
<organism evidence="2 3">
    <name type="scientific">SAR324 cluster bacterium</name>
    <dbReference type="NCBI Taxonomy" id="2024889"/>
    <lineage>
        <taxon>Bacteria</taxon>
        <taxon>Deltaproteobacteria</taxon>
        <taxon>SAR324 cluster</taxon>
    </lineage>
</organism>
<dbReference type="Proteomes" id="UP000226525">
    <property type="component" value="Unassembled WGS sequence"/>
</dbReference>
<dbReference type="AlphaFoldDB" id="A0A2D6YKJ2"/>
<keyword evidence="1" id="KW-1133">Transmembrane helix</keyword>
<comment type="caution">
    <text evidence="2">The sequence shown here is derived from an EMBL/GenBank/DDBJ whole genome shotgun (WGS) entry which is preliminary data.</text>
</comment>
<evidence type="ECO:0000313" key="3">
    <source>
        <dbReference type="Proteomes" id="UP000226525"/>
    </source>
</evidence>
<feature type="transmembrane region" description="Helical" evidence="1">
    <location>
        <begin position="87"/>
        <end position="104"/>
    </location>
</feature>
<feature type="transmembrane region" description="Helical" evidence="1">
    <location>
        <begin position="61"/>
        <end position="81"/>
    </location>
</feature>